<keyword evidence="3" id="KW-0949">S-adenosyl-L-methionine</keyword>
<keyword evidence="6" id="KW-1185">Reference proteome</keyword>
<dbReference type="AlphaFoldDB" id="A0AAV4F2J0"/>
<evidence type="ECO:0000256" key="1">
    <source>
        <dbReference type="ARBA" id="ARBA00022603"/>
    </source>
</evidence>
<protein>
    <submittedName>
        <fullName evidence="5">Methyltransferase-like protein 23</fullName>
    </submittedName>
</protein>
<comment type="caution">
    <text evidence="5">The sequence shown here is derived from an EMBL/GenBank/DDBJ whole genome shotgun (WGS) entry which is preliminary data.</text>
</comment>
<sequence length="88" mass="9825">MSSQRVTHTKFKFRDARSDDCLEVTIPEVAKESYGLYIWPCSPVLAQYVWQKRSYLDKKHILELSAGTALPGIVAANCGAVVTLSDHI</sequence>
<comment type="similarity">
    <text evidence="4">Belongs to the methyltransferase superfamily. METTL23 family.</text>
</comment>
<dbReference type="GO" id="GO:0005737">
    <property type="term" value="C:cytoplasm"/>
    <property type="evidence" value="ECO:0007669"/>
    <property type="project" value="TreeGrafter"/>
</dbReference>
<dbReference type="GO" id="GO:0008168">
    <property type="term" value="F:methyltransferase activity"/>
    <property type="evidence" value="ECO:0007669"/>
    <property type="project" value="UniProtKB-KW"/>
</dbReference>
<dbReference type="PANTHER" id="PTHR14614">
    <property type="entry name" value="HEPATOCELLULAR CARCINOMA-ASSOCIATED ANTIGEN"/>
    <property type="match status" value="1"/>
</dbReference>
<feature type="non-terminal residue" evidence="5">
    <location>
        <position position="88"/>
    </location>
</feature>
<evidence type="ECO:0000256" key="4">
    <source>
        <dbReference type="ARBA" id="ARBA00043988"/>
    </source>
</evidence>
<dbReference type="InterPro" id="IPR029063">
    <property type="entry name" value="SAM-dependent_MTases_sf"/>
</dbReference>
<keyword evidence="2" id="KW-0808">Transferase</keyword>
<evidence type="ECO:0000256" key="2">
    <source>
        <dbReference type="ARBA" id="ARBA00022679"/>
    </source>
</evidence>
<evidence type="ECO:0000313" key="5">
    <source>
        <dbReference type="EMBL" id="GFR66918.1"/>
    </source>
</evidence>
<dbReference type="GO" id="GO:0005634">
    <property type="term" value="C:nucleus"/>
    <property type="evidence" value="ECO:0007669"/>
    <property type="project" value="TreeGrafter"/>
</dbReference>
<organism evidence="5 6">
    <name type="scientific">Elysia marginata</name>
    <dbReference type="NCBI Taxonomy" id="1093978"/>
    <lineage>
        <taxon>Eukaryota</taxon>
        <taxon>Metazoa</taxon>
        <taxon>Spiralia</taxon>
        <taxon>Lophotrochozoa</taxon>
        <taxon>Mollusca</taxon>
        <taxon>Gastropoda</taxon>
        <taxon>Heterobranchia</taxon>
        <taxon>Euthyneura</taxon>
        <taxon>Panpulmonata</taxon>
        <taxon>Sacoglossa</taxon>
        <taxon>Placobranchoidea</taxon>
        <taxon>Plakobranchidae</taxon>
        <taxon>Elysia</taxon>
    </lineage>
</organism>
<keyword evidence="1 5" id="KW-0489">Methyltransferase</keyword>
<accession>A0AAV4F2J0</accession>
<gene>
    <name evidence="5" type="ORF">ElyMa_001983100</name>
</gene>
<dbReference type="Pfam" id="PF10294">
    <property type="entry name" value="Methyltransf_16"/>
    <property type="match status" value="1"/>
</dbReference>
<dbReference type="Gene3D" id="3.40.50.150">
    <property type="entry name" value="Vaccinia Virus protein VP39"/>
    <property type="match status" value="1"/>
</dbReference>
<name>A0AAV4F2J0_9GAST</name>
<dbReference type="EMBL" id="BMAT01004035">
    <property type="protein sequence ID" value="GFR66918.1"/>
    <property type="molecule type" value="Genomic_DNA"/>
</dbReference>
<dbReference type="GO" id="GO:0032259">
    <property type="term" value="P:methylation"/>
    <property type="evidence" value="ECO:0007669"/>
    <property type="project" value="UniProtKB-KW"/>
</dbReference>
<dbReference type="Proteomes" id="UP000762676">
    <property type="component" value="Unassembled WGS sequence"/>
</dbReference>
<evidence type="ECO:0000256" key="3">
    <source>
        <dbReference type="ARBA" id="ARBA00022691"/>
    </source>
</evidence>
<reference evidence="5 6" key="1">
    <citation type="journal article" date="2021" name="Elife">
        <title>Chloroplast acquisition without the gene transfer in kleptoplastic sea slugs, Plakobranchus ocellatus.</title>
        <authorList>
            <person name="Maeda T."/>
            <person name="Takahashi S."/>
            <person name="Yoshida T."/>
            <person name="Shimamura S."/>
            <person name="Takaki Y."/>
            <person name="Nagai Y."/>
            <person name="Toyoda A."/>
            <person name="Suzuki Y."/>
            <person name="Arimoto A."/>
            <person name="Ishii H."/>
            <person name="Satoh N."/>
            <person name="Nishiyama T."/>
            <person name="Hasebe M."/>
            <person name="Maruyama T."/>
            <person name="Minagawa J."/>
            <person name="Obokata J."/>
            <person name="Shigenobu S."/>
        </authorList>
    </citation>
    <scope>NUCLEOTIDE SEQUENCE [LARGE SCALE GENOMIC DNA]</scope>
</reference>
<dbReference type="PANTHER" id="PTHR14614:SF164">
    <property type="entry name" value="HISTONE-ARGININE METHYLTRANSFERASE METTL23"/>
    <property type="match status" value="1"/>
</dbReference>
<proteinExistence type="inferred from homology"/>
<evidence type="ECO:0000313" key="6">
    <source>
        <dbReference type="Proteomes" id="UP000762676"/>
    </source>
</evidence>
<dbReference type="InterPro" id="IPR019410">
    <property type="entry name" value="Methyltransf_16"/>
</dbReference>